<dbReference type="GO" id="GO:0003858">
    <property type="term" value="F:3-hydroxybutyrate dehydrogenase activity"/>
    <property type="evidence" value="ECO:0007669"/>
    <property type="project" value="InterPro"/>
</dbReference>
<dbReference type="PANTHER" id="PTHR42879">
    <property type="entry name" value="3-OXOACYL-(ACYL-CARRIER-PROTEIN) REDUCTASE"/>
    <property type="match status" value="1"/>
</dbReference>
<dbReference type="NCBIfam" id="TIGR01963">
    <property type="entry name" value="PHB_DH"/>
    <property type="match status" value="1"/>
</dbReference>
<dbReference type="EMBL" id="JU967420">
    <property type="protein sequence ID" value="AFJ68825.1"/>
    <property type="molecule type" value="mRNA"/>
</dbReference>
<accession>I2CPJ2</accession>
<gene>
    <name evidence="4" type="ORF">NGATSA_2002200</name>
</gene>
<evidence type="ECO:0000256" key="2">
    <source>
        <dbReference type="ARBA" id="ARBA00012948"/>
    </source>
</evidence>
<dbReference type="PRINTS" id="PR00080">
    <property type="entry name" value="SDRFAMILY"/>
</dbReference>
<dbReference type="FunFam" id="3.40.50.720:FF:000084">
    <property type="entry name" value="Short-chain dehydrogenase reductase"/>
    <property type="match status" value="1"/>
</dbReference>
<dbReference type="InterPro" id="IPR002347">
    <property type="entry name" value="SDR_fam"/>
</dbReference>
<dbReference type="SUPFAM" id="SSF51735">
    <property type="entry name" value="NAD(P)-binding Rossmann-fold domains"/>
    <property type="match status" value="1"/>
</dbReference>
<evidence type="ECO:0000256" key="3">
    <source>
        <dbReference type="ARBA" id="ARBA00048508"/>
    </source>
</evidence>
<evidence type="ECO:0000256" key="1">
    <source>
        <dbReference type="ARBA" id="ARBA00006484"/>
    </source>
</evidence>
<reference evidence="4" key="2">
    <citation type="journal article" date="2012" name="Nat. Commun.">
        <title>Draft genome sequence and genetic transformation of the oleaginous alga Nannochloropis gaditana.</title>
        <authorList>
            <person name="Radakovits R."/>
            <person name="Jinkerson R.E."/>
            <person name="Fuerstenberg S.I."/>
            <person name="Tae H."/>
            <person name="Settlage R.E."/>
            <person name="Boore J.L."/>
            <person name="Posewitz M.C."/>
        </authorList>
    </citation>
    <scope>NUCLEOTIDE SEQUENCE</scope>
    <source>
        <strain evidence="4">CCMP526</strain>
    </source>
</reference>
<keyword evidence="4" id="KW-0560">Oxidoreductase</keyword>
<dbReference type="GO" id="GO:0032787">
    <property type="term" value="P:monocarboxylic acid metabolic process"/>
    <property type="evidence" value="ECO:0007669"/>
    <property type="project" value="UniProtKB-ARBA"/>
</dbReference>
<dbReference type="Gene3D" id="3.40.50.720">
    <property type="entry name" value="NAD(P)-binding Rossmann-like Domain"/>
    <property type="match status" value="1"/>
</dbReference>
<dbReference type="InterPro" id="IPR036291">
    <property type="entry name" value="NAD(P)-bd_dom_sf"/>
</dbReference>
<comment type="similarity">
    <text evidence="1">Belongs to the short-chain dehydrogenases/reductases (SDR) family.</text>
</comment>
<evidence type="ECO:0000313" key="4">
    <source>
        <dbReference type="EMBL" id="AFJ68825.1"/>
    </source>
</evidence>
<dbReference type="InterPro" id="IPR020904">
    <property type="entry name" value="Sc_DH/Rdtase_CS"/>
</dbReference>
<dbReference type="GO" id="GO:0004316">
    <property type="term" value="F:3-oxoacyl-[acyl-carrier-protein] reductase (NADPH) activity"/>
    <property type="evidence" value="ECO:0007669"/>
    <property type="project" value="UniProtKB-EC"/>
</dbReference>
<name>I2CPJ2_NANGC</name>
<dbReference type="InterPro" id="IPR050259">
    <property type="entry name" value="SDR"/>
</dbReference>
<organism evidence="4">
    <name type="scientific">Nannochloropsis gaditana (strain CCMP526)</name>
    <name type="common">Green microalga</name>
    <name type="synonym">Microchloropsis gaditana</name>
    <dbReference type="NCBI Taxonomy" id="1093141"/>
    <lineage>
        <taxon>Eukaryota</taxon>
        <taxon>Sar</taxon>
        <taxon>Stramenopiles</taxon>
        <taxon>Ochrophyta</taxon>
        <taxon>Eustigmatophyceae</taxon>
        <taxon>Eustigmatales</taxon>
        <taxon>Monodopsidaceae</taxon>
        <taxon>Nannochloropsis</taxon>
    </lineage>
</organism>
<feature type="non-terminal residue" evidence="4">
    <location>
        <position position="1"/>
    </location>
</feature>
<protein>
    <recommendedName>
        <fullName evidence="2">3-oxoacyl-[acyl-carrier-protein] reductase</fullName>
        <ecNumber evidence="2">1.1.1.100</ecNumber>
    </recommendedName>
</protein>
<dbReference type="PRINTS" id="PR00081">
    <property type="entry name" value="GDHRDH"/>
</dbReference>
<dbReference type="NCBIfam" id="NF009093">
    <property type="entry name" value="PRK12429.1"/>
    <property type="match status" value="1"/>
</dbReference>
<reference evidence="4" key="1">
    <citation type="journal article" date="2012" name="Bioengineered">
        <title>Additional insights into the genome of the oleaginous model alga Nannochloropsis gaditana.</title>
        <authorList>
            <person name="Jinkerson R.E."/>
            <person name="Radakovits R."/>
            <person name="Posewitz M.C."/>
        </authorList>
    </citation>
    <scope>NUCLEOTIDE SEQUENCE</scope>
    <source>
        <strain evidence="4">CCMP526</strain>
    </source>
</reference>
<dbReference type="PANTHER" id="PTHR42879:SF2">
    <property type="entry name" value="3-OXOACYL-[ACYL-CARRIER-PROTEIN] REDUCTASE FABG"/>
    <property type="match status" value="1"/>
</dbReference>
<sequence length="279" mass="29842">KGKQQVKRPVRVTPSGMELSLQGSRRAFITGAGSGIGAGIASSLALEHGWEVIATDVNLEAAQGTAAQIKAKDGKAEAYALNVADNTQIVSLIEQLKREGKNVDVLINNAGLQHVARLEDFPAEKWGFMIQVMLTGVADLTRAILPMMHEQGFGRIVNIGSIHSVIASPFKSAYVAAKHGLIGFSKVIALETSDVDITINTICPSYVKTPLVDAQIANQAKTHGISEDEVINKIMLEPMPKKAFISIQELVGTTLFLTSDAARNMTGQTLVLDGGWTVR</sequence>
<dbReference type="EC" id="1.1.1.100" evidence="2"/>
<dbReference type="AlphaFoldDB" id="I2CPJ2"/>
<dbReference type="Pfam" id="PF13561">
    <property type="entry name" value="adh_short_C2"/>
    <property type="match status" value="1"/>
</dbReference>
<proteinExistence type="evidence at transcript level"/>
<dbReference type="PROSITE" id="PS00061">
    <property type="entry name" value="ADH_SHORT"/>
    <property type="match status" value="1"/>
</dbReference>
<dbReference type="InterPro" id="IPR011294">
    <property type="entry name" value="3-OHbutyrate_DH"/>
</dbReference>
<comment type="catalytic activity">
    <reaction evidence="3">
        <text>a (3R)-hydroxyacyl-[ACP] + NADP(+) = a 3-oxoacyl-[ACP] + NADPH + H(+)</text>
        <dbReference type="Rhea" id="RHEA:17397"/>
        <dbReference type="Rhea" id="RHEA-COMP:9916"/>
        <dbReference type="Rhea" id="RHEA-COMP:9945"/>
        <dbReference type="ChEBI" id="CHEBI:15378"/>
        <dbReference type="ChEBI" id="CHEBI:57783"/>
        <dbReference type="ChEBI" id="CHEBI:58349"/>
        <dbReference type="ChEBI" id="CHEBI:78776"/>
        <dbReference type="ChEBI" id="CHEBI:78827"/>
        <dbReference type="EC" id="1.1.1.100"/>
    </reaction>
</comment>